<keyword evidence="3" id="KW-1185">Reference proteome</keyword>
<gene>
    <name evidence="2" type="ORF">AB1Y20_000246</name>
</gene>
<name>A0AB34K7X6_PRYPA</name>
<dbReference type="Proteomes" id="UP001515480">
    <property type="component" value="Unassembled WGS sequence"/>
</dbReference>
<proteinExistence type="predicted"/>
<organism evidence="2 3">
    <name type="scientific">Prymnesium parvum</name>
    <name type="common">Toxic golden alga</name>
    <dbReference type="NCBI Taxonomy" id="97485"/>
    <lineage>
        <taxon>Eukaryota</taxon>
        <taxon>Haptista</taxon>
        <taxon>Haptophyta</taxon>
        <taxon>Prymnesiophyceae</taxon>
        <taxon>Prymnesiales</taxon>
        <taxon>Prymnesiaceae</taxon>
        <taxon>Prymnesium</taxon>
    </lineage>
</organism>
<dbReference type="EMBL" id="JBGBPQ010000001">
    <property type="protein sequence ID" value="KAL1529292.1"/>
    <property type="molecule type" value="Genomic_DNA"/>
</dbReference>
<evidence type="ECO:0000313" key="2">
    <source>
        <dbReference type="EMBL" id="KAL1529292.1"/>
    </source>
</evidence>
<accession>A0AB34K7X6</accession>
<feature type="region of interest" description="Disordered" evidence="1">
    <location>
        <begin position="290"/>
        <end position="312"/>
    </location>
</feature>
<protein>
    <submittedName>
        <fullName evidence="2">Uncharacterized protein</fullName>
    </submittedName>
</protein>
<comment type="caution">
    <text evidence="2">The sequence shown here is derived from an EMBL/GenBank/DDBJ whole genome shotgun (WGS) entry which is preliminary data.</text>
</comment>
<evidence type="ECO:0000313" key="3">
    <source>
        <dbReference type="Proteomes" id="UP001515480"/>
    </source>
</evidence>
<sequence length="312" mass="34961">MISEYELQRQANMASNKARLVEMGLEAAADDIRSHTHRKPAQVKRAREVTVSHVQPTRARSSRLSGLPPEVEPDDDLIGDPVDLQLPIPRAGELKRGSTAPRLTVEQSAKLDAIEPVSSAELTDEEVHAVKRAQEYLLNESTGSWREHQAKNTSLWAEKRQLLQEARDLFGLRWPTWLDQIQSKLPPMGATQSARDQTMFAIERAACGLGLGYKAWPNGVGVLLANDEIISEKKAPRPRILTLGADTEMLKREGQRLECKFGRDAGNGWAYNHALGKLRSYQEILLREKFSPPEQPSAPSVRDIEESIGWYE</sequence>
<feature type="compositionally biased region" description="Polar residues" evidence="1">
    <location>
        <begin position="52"/>
        <end position="64"/>
    </location>
</feature>
<reference evidence="2 3" key="1">
    <citation type="journal article" date="2024" name="Science">
        <title>Giant polyketide synthase enzymes in the biosynthesis of giant marine polyether toxins.</title>
        <authorList>
            <person name="Fallon T.R."/>
            <person name="Shende V.V."/>
            <person name="Wierzbicki I.H."/>
            <person name="Pendleton A.L."/>
            <person name="Watervoot N.F."/>
            <person name="Auber R.P."/>
            <person name="Gonzalez D.J."/>
            <person name="Wisecaver J.H."/>
            <person name="Moore B.S."/>
        </authorList>
    </citation>
    <scope>NUCLEOTIDE SEQUENCE [LARGE SCALE GENOMIC DNA]</scope>
    <source>
        <strain evidence="2 3">12B1</strain>
    </source>
</reference>
<evidence type="ECO:0000256" key="1">
    <source>
        <dbReference type="SAM" id="MobiDB-lite"/>
    </source>
</evidence>
<feature type="compositionally biased region" description="Basic residues" evidence="1">
    <location>
        <begin position="35"/>
        <end position="44"/>
    </location>
</feature>
<feature type="region of interest" description="Disordered" evidence="1">
    <location>
        <begin position="31"/>
        <end position="79"/>
    </location>
</feature>
<dbReference type="AlphaFoldDB" id="A0AB34K7X6"/>